<proteinExistence type="predicted"/>
<dbReference type="InterPro" id="IPR000182">
    <property type="entry name" value="GNAT_dom"/>
</dbReference>
<evidence type="ECO:0000313" key="3">
    <source>
        <dbReference type="Proteomes" id="UP000076552"/>
    </source>
</evidence>
<dbReference type="Pfam" id="PF00583">
    <property type="entry name" value="Acetyltransf_1"/>
    <property type="match status" value="1"/>
</dbReference>
<dbReference type="Proteomes" id="UP000076552">
    <property type="component" value="Unassembled WGS sequence"/>
</dbReference>
<dbReference type="SUPFAM" id="SSF55729">
    <property type="entry name" value="Acyl-CoA N-acyltransferases (Nat)"/>
    <property type="match status" value="1"/>
</dbReference>
<name>A0A166YWT1_9PEZI</name>
<organism evidence="2 3">
    <name type="scientific">Colletotrichum tofieldiae</name>
    <dbReference type="NCBI Taxonomy" id="708197"/>
    <lineage>
        <taxon>Eukaryota</taxon>
        <taxon>Fungi</taxon>
        <taxon>Dikarya</taxon>
        <taxon>Ascomycota</taxon>
        <taxon>Pezizomycotina</taxon>
        <taxon>Sordariomycetes</taxon>
        <taxon>Hypocreomycetidae</taxon>
        <taxon>Glomerellales</taxon>
        <taxon>Glomerellaceae</taxon>
        <taxon>Colletotrichum</taxon>
        <taxon>Colletotrichum spaethianum species complex</taxon>
    </lineage>
</organism>
<accession>A0A166YWT1</accession>
<dbReference type="STRING" id="708197.A0A166YWT1"/>
<dbReference type="GO" id="GO:0016747">
    <property type="term" value="F:acyltransferase activity, transferring groups other than amino-acyl groups"/>
    <property type="evidence" value="ECO:0007669"/>
    <property type="project" value="InterPro"/>
</dbReference>
<keyword evidence="3" id="KW-1185">Reference proteome</keyword>
<sequence length="251" mass="28563">LPGDHIESGYNQMNAMSKTKVTLIPWDPESTDHFTRMVNQRVECGWASDKVPEWQDYQRSGFKCIYWIAITSEDPDRDAKLAKHVSEYPKEKEPILDTAQSIRAVSRTPTGTLFHPVGHISLDVDNPQAKSLNLPIPKEHLYWIKSLYVSFALQGSGIGRAAMDMVERMATSEPLSAKTLMLDTISKEDQLRKESAVVAQGKLPVTPTHAWYERRGYKLIWTVNNFYGFPETDPDGKPVVRRTVFLRKDLV</sequence>
<feature type="domain" description="N-acetyltransferase" evidence="1">
    <location>
        <begin position="68"/>
        <end position="251"/>
    </location>
</feature>
<protein>
    <recommendedName>
        <fullName evidence="1">N-acetyltransferase domain-containing protein</fullName>
    </recommendedName>
</protein>
<comment type="caution">
    <text evidence="2">The sequence shown here is derived from an EMBL/GenBank/DDBJ whole genome shotgun (WGS) entry which is preliminary data.</text>
</comment>
<dbReference type="PROSITE" id="PS51186">
    <property type="entry name" value="GNAT"/>
    <property type="match status" value="1"/>
</dbReference>
<evidence type="ECO:0000313" key="2">
    <source>
        <dbReference type="EMBL" id="KZL78146.1"/>
    </source>
</evidence>
<dbReference type="Gene3D" id="3.40.630.30">
    <property type="match status" value="1"/>
</dbReference>
<dbReference type="InterPro" id="IPR016181">
    <property type="entry name" value="Acyl_CoA_acyltransferase"/>
</dbReference>
<reference evidence="2 3" key="1">
    <citation type="submission" date="2015-06" db="EMBL/GenBank/DDBJ databases">
        <title>Survival trade-offs in plant roots during colonization by closely related pathogenic and mutualistic fungi.</title>
        <authorList>
            <person name="Hacquard S."/>
            <person name="Kracher B."/>
            <person name="Hiruma K."/>
            <person name="Weinman A."/>
            <person name="Muench P."/>
            <person name="Garrido Oter R."/>
            <person name="Ver Loren van Themaat E."/>
            <person name="Dallerey J.-F."/>
            <person name="Damm U."/>
            <person name="Henrissat B."/>
            <person name="Lespinet O."/>
            <person name="Thon M."/>
            <person name="Kemen E."/>
            <person name="McHardy A.C."/>
            <person name="Schulze-Lefert P."/>
            <person name="O'Connell R.J."/>
        </authorList>
    </citation>
    <scope>NUCLEOTIDE SEQUENCE [LARGE SCALE GENOMIC DNA]</scope>
    <source>
        <strain evidence="2 3">0861</strain>
    </source>
</reference>
<dbReference type="AlphaFoldDB" id="A0A166YWT1"/>
<evidence type="ECO:0000259" key="1">
    <source>
        <dbReference type="PROSITE" id="PS51186"/>
    </source>
</evidence>
<feature type="non-terminal residue" evidence="2">
    <location>
        <position position="1"/>
    </location>
</feature>
<gene>
    <name evidence="2" type="ORF">CT0861_07851</name>
</gene>
<dbReference type="EMBL" id="LFIV01000003">
    <property type="protein sequence ID" value="KZL78146.1"/>
    <property type="molecule type" value="Genomic_DNA"/>
</dbReference>
<dbReference type="CDD" id="cd04301">
    <property type="entry name" value="NAT_SF"/>
    <property type="match status" value="1"/>
</dbReference>